<evidence type="ECO:0008006" key="4">
    <source>
        <dbReference type="Google" id="ProtNLM"/>
    </source>
</evidence>
<dbReference type="AlphaFoldDB" id="A0A1H1YZM5"/>
<dbReference type="Proteomes" id="UP000198983">
    <property type="component" value="Chromosome I"/>
</dbReference>
<protein>
    <recommendedName>
        <fullName evidence="4">Glutamate mutase</fullName>
    </recommendedName>
</protein>
<organism evidence="2 3">
    <name type="scientific">Actinopolymorpha singaporensis</name>
    <dbReference type="NCBI Taxonomy" id="117157"/>
    <lineage>
        <taxon>Bacteria</taxon>
        <taxon>Bacillati</taxon>
        <taxon>Actinomycetota</taxon>
        <taxon>Actinomycetes</taxon>
        <taxon>Propionibacteriales</taxon>
        <taxon>Actinopolymorphaceae</taxon>
        <taxon>Actinopolymorpha</taxon>
    </lineage>
</organism>
<dbReference type="EMBL" id="LT629732">
    <property type="protein sequence ID" value="SDT26789.1"/>
    <property type="molecule type" value="Genomic_DNA"/>
</dbReference>
<evidence type="ECO:0000313" key="3">
    <source>
        <dbReference type="Proteomes" id="UP000198983"/>
    </source>
</evidence>
<gene>
    <name evidence="2" type="ORF">SAMN04489717_5791</name>
</gene>
<dbReference type="InterPro" id="IPR006230">
    <property type="entry name" value="MutL"/>
</dbReference>
<dbReference type="Pfam" id="PF13941">
    <property type="entry name" value="MutL"/>
    <property type="match status" value="1"/>
</dbReference>
<name>A0A1H1YZM5_9ACTN</name>
<dbReference type="RefSeq" id="WP_092656876.1">
    <property type="nucleotide sequence ID" value="NZ_LT629732.1"/>
</dbReference>
<sequence>MTGPTRILCVDFGSTFTKAALVDVSTGELVATGSRRTTIGTDLMEALDLLRADLATVTGEEPTWPVRACSSAGGGLRIAVVGNERLVTVEAGERVATSSGGRVVHVAAGVLDPAAAIAMAATAPDLVLLAGGTDGGNTAVLRANARALAAAPSTAPVVVAGNAACGAEVAGVLADAGVAAVVTDNVLPRIGVVCPDPARAAIREMFVRHVIGGKHLSRREEFARFVVGATPDLVLRGVEVLARACNVPGVVVVDVGGATTDVHSVVEPDPEDAGLGREVVATLPVSRTVEGDLGLRWNAPEIVRAAVKAGLLDEAGEAGTGPDVTTLRAEAERRKEDPGYVATEQADLDVDIRLAELAVKLALRRHAGRSQVVTGPAGPTVDRAGKDLRAVGLLVGSGGLLRHVDPVVARRVVATGLAGAGGHGRMVPERPELAVDRDYVLAAVGLLAPDHPGAAAALAARLAQAVRPETGTPPSPVRGPAR</sequence>
<reference evidence="2 3" key="1">
    <citation type="submission" date="2016-10" db="EMBL/GenBank/DDBJ databases">
        <authorList>
            <person name="de Groot N.N."/>
        </authorList>
    </citation>
    <scope>NUCLEOTIDE SEQUENCE [LARGE SCALE GENOMIC DNA]</scope>
    <source>
        <strain evidence="2 3">DSM 22024</strain>
    </source>
</reference>
<evidence type="ECO:0000313" key="2">
    <source>
        <dbReference type="EMBL" id="SDT26789.1"/>
    </source>
</evidence>
<proteinExistence type="predicted"/>
<evidence type="ECO:0000256" key="1">
    <source>
        <dbReference type="SAM" id="MobiDB-lite"/>
    </source>
</evidence>
<accession>A0A1H1YZM5</accession>
<feature type="compositionally biased region" description="Basic and acidic residues" evidence="1">
    <location>
        <begin position="329"/>
        <end position="338"/>
    </location>
</feature>
<dbReference type="STRING" id="117157.SAMN04489717_5791"/>
<keyword evidence="3" id="KW-1185">Reference proteome</keyword>
<dbReference type="OrthoDB" id="9769453at2"/>
<feature type="region of interest" description="Disordered" evidence="1">
    <location>
        <begin position="318"/>
        <end position="339"/>
    </location>
</feature>
<dbReference type="NCBIfam" id="TIGR01319">
    <property type="entry name" value="glmL_fam"/>
    <property type="match status" value="1"/>
</dbReference>
<dbReference type="PIRSF" id="PIRSF004729">
    <property type="entry name" value="MutL"/>
    <property type="match status" value="1"/>
</dbReference>